<organism evidence="10 11">
    <name type="scientific">Asanoa siamensis</name>
    <dbReference type="NCBI Taxonomy" id="926357"/>
    <lineage>
        <taxon>Bacteria</taxon>
        <taxon>Bacillati</taxon>
        <taxon>Actinomycetota</taxon>
        <taxon>Actinomycetes</taxon>
        <taxon>Micromonosporales</taxon>
        <taxon>Micromonosporaceae</taxon>
        <taxon>Asanoa</taxon>
    </lineage>
</organism>
<dbReference type="InterPro" id="IPR004236">
    <property type="entry name" value="Pept_S1_alpha_lytic"/>
</dbReference>
<keyword evidence="2 10" id="KW-0645">Protease</keyword>
<name>A0ABQ4CVY7_9ACTN</name>
<dbReference type="GO" id="GO:0008233">
    <property type="term" value="F:peptidase activity"/>
    <property type="evidence" value="ECO:0007669"/>
    <property type="project" value="UniProtKB-KW"/>
</dbReference>
<dbReference type="RefSeq" id="WP_308440176.1">
    <property type="nucleotide sequence ID" value="NZ_BONE01000043.1"/>
</dbReference>
<keyword evidence="7" id="KW-1015">Disulfide bond</keyword>
<comment type="similarity">
    <text evidence="1">Belongs to the peptidase S1 family.</text>
</comment>
<reference evidence="10 11" key="1">
    <citation type="submission" date="2021-01" db="EMBL/GenBank/DDBJ databases">
        <title>Whole genome shotgun sequence of Asanoa siamensis NBRC 107932.</title>
        <authorList>
            <person name="Komaki H."/>
            <person name="Tamura T."/>
        </authorList>
    </citation>
    <scope>NUCLEOTIDE SEQUENCE [LARGE SCALE GENOMIC DNA]</scope>
    <source>
        <strain evidence="10 11">NBRC 107932</strain>
    </source>
</reference>
<proteinExistence type="inferred from homology"/>
<gene>
    <name evidence="10" type="ORF">Asi02nite_49770</name>
</gene>
<dbReference type="InterPro" id="IPR035070">
    <property type="entry name" value="Streptogrisin_prodomain"/>
</dbReference>
<dbReference type="EMBL" id="BONE01000043">
    <property type="protein sequence ID" value="GIF75459.1"/>
    <property type="molecule type" value="Genomic_DNA"/>
</dbReference>
<protein>
    <submittedName>
        <fullName evidence="10">Serine protease</fullName>
    </submittedName>
</protein>
<evidence type="ECO:0000256" key="2">
    <source>
        <dbReference type="ARBA" id="ARBA00022670"/>
    </source>
</evidence>
<evidence type="ECO:0000313" key="11">
    <source>
        <dbReference type="Proteomes" id="UP000604117"/>
    </source>
</evidence>
<evidence type="ECO:0000256" key="5">
    <source>
        <dbReference type="ARBA" id="ARBA00022825"/>
    </source>
</evidence>
<dbReference type="GO" id="GO:0006508">
    <property type="term" value="P:proteolysis"/>
    <property type="evidence" value="ECO:0007669"/>
    <property type="project" value="UniProtKB-KW"/>
</dbReference>
<dbReference type="SUPFAM" id="SSF50494">
    <property type="entry name" value="Trypsin-like serine proteases"/>
    <property type="match status" value="1"/>
</dbReference>
<keyword evidence="6" id="KW-0865">Zymogen</keyword>
<dbReference type="Proteomes" id="UP000604117">
    <property type="component" value="Unassembled WGS sequence"/>
</dbReference>
<dbReference type="Gene3D" id="3.30.300.50">
    <property type="match status" value="2"/>
</dbReference>
<evidence type="ECO:0000256" key="1">
    <source>
        <dbReference type="ARBA" id="ARBA00007664"/>
    </source>
</evidence>
<dbReference type="InterPro" id="IPR009003">
    <property type="entry name" value="Peptidase_S1_PA"/>
</dbReference>
<evidence type="ECO:0000256" key="4">
    <source>
        <dbReference type="ARBA" id="ARBA00022801"/>
    </source>
</evidence>
<dbReference type="CDD" id="cd21112">
    <property type="entry name" value="alphaLP-like"/>
    <property type="match status" value="1"/>
</dbReference>
<dbReference type="PRINTS" id="PR00861">
    <property type="entry name" value="ALYTICPTASE"/>
</dbReference>
<dbReference type="Gene3D" id="2.60.120.380">
    <property type="match status" value="1"/>
</dbReference>
<dbReference type="Pfam" id="PF02983">
    <property type="entry name" value="Pro_Al_protease"/>
    <property type="match status" value="1"/>
</dbReference>
<keyword evidence="3 8" id="KW-0732">Signal</keyword>
<evidence type="ECO:0000259" key="9">
    <source>
        <dbReference type="Pfam" id="PF02983"/>
    </source>
</evidence>
<keyword evidence="5" id="KW-0720">Serine protease</keyword>
<keyword evidence="11" id="KW-1185">Reference proteome</keyword>
<evidence type="ECO:0000256" key="7">
    <source>
        <dbReference type="ARBA" id="ARBA00023157"/>
    </source>
</evidence>
<dbReference type="InterPro" id="IPR001316">
    <property type="entry name" value="Pept_S1A_streptogrisin"/>
</dbReference>
<feature type="signal peptide" evidence="8">
    <location>
        <begin position="1"/>
        <end position="28"/>
    </location>
</feature>
<evidence type="ECO:0000256" key="8">
    <source>
        <dbReference type="SAM" id="SignalP"/>
    </source>
</evidence>
<keyword evidence="4" id="KW-0378">Hydrolase</keyword>
<sequence length="494" mass="49648">MNRLLAGLAAATLLPAGITVALAPPAMAAPAPAPAPVSGAAASPEMLAAMQRDLGLTADQAKVRIAKDDAASRTELRLRKTLGSAFGGAYIGRDGTFVVTVTSAARAAEVTSAGATAKVVARSAATLDAVKSRLDAAAAAAPAAAVPGWYVDVAANRVVVLAKGGTAAASRFVRASGVDAAAVAVVASTEAPRLLYDVRGGDAYYMGGGRCSVGLSVNGGFVTAGHCGTRGTATQGYNQVSQGSFQGSSFPGNDYAWVSVNSNWTPQPWVNNYSGGNVTVAGSTEAAVGAAICRSGSTTGWHCGTIGAKNQTVNYPQGTVSGLTRTNVCAEPGDSGGGWLSGQQGQGVTSGGSGNCSSGGTTYYQPVNEILSAYGLTLRTSGGGGEPNPPTGCSGYEFTVSGSLSSGGSAYQPNGSYYYSSLSGTHRACLDAPAGTDYDLYLQKYSGSTWVNVAQATSPNADETVSYNGTAGYYRYRVHAYSGSGSYSLGYSNP</sequence>
<evidence type="ECO:0000256" key="6">
    <source>
        <dbReference type="ARBA" id="ARBA00023145"/>
    </source>
</evidence>
<dbReference type="InterPro" id="IPR043504">
    <property type="entry name" value="Peptidase_S1_PA_chymotrypsin"/>
</dbReference>
<comment type="caution">
    <text evidence="10">The sequence shown here is derived from an EMBL/GenBank/DDBJ whole genome shotgun (WGS) entry which is preliminary data.</text>
</comment>
<evidence type="ECO:0000313" key="10">
    <source>
        <dbReference type="EMBL" id="GIF75459.1"/>
    </source>
</evidence>
<feature type="domain" description="Peptidase S1A alpha-lytic prodomain" evidence="9">
    <location>
        <begin position="122"/>
        <end position="180"/>
    </location>
</feature>
<accession>A0ABQ4CVY7</accession>
<evidence type="ECO:0000256" key="3">
    <source>
        <dbReference type="ARBA" id="ARBA00022729"/>
    </source>
</evidence>
<feature type="chain" id="PRO_5046495152" evidence="8">
    <location>
        <begin position="29"/>
        <end position="494"/>
    </location>
</feature>
<dbReference type="Gene3D" id="2.40.10.10">
    <property type="entry name" value="Trypsin-like serine proteases"/>
    <property type="match status" value="2"/>
</dbReference>